<evidence type="ECO:0000256" key="9">
    <source>
        <dbReference type="SAM" id="Phobius"/>
    </source>
</evidence>
<dbReference type="AlphaFoldDB" id="A0A0S2FH54"/>
<evidence type="ECO:0000256" key="2">
    <source>
        <dbReference type="ARBA" id="ARBA00022723"/>
    </source>
</evidence>
<dbReference type="InterPro" id="IPR008972">
    <property type="entry name" value="Cupredoxin"/>
</dbReference>
<dbReference type="SUPFAM" id="SSF49503">
    <property type="entry name" value="Cupredoxins"/>
    <property type="match status" value="3"/>
</dbReference>
<dbReference type="PATRIC" id="fig|84531.8.peg.4761"/>
<evidence type="ECO:0000259" key="11">
    <source>
        <dbReference type="Pfam" id="PF07732"/>
    </source>
</evidence>
<sequence>MTDPQRRRFLVGLTVGGAATVAGPLALWRWSGGHGHSLGSGPAPKLSELAPQARFVQPLRLPGADGLLAEVDLKQPLRLLAQTLSVGLFPGPATSLWAYTGRVGAREVGNPLLHARRGDTVEVELDNRLAEATTIHWHGLSIDEANDGSGLHPVAPGARRSYRYRVDNRAGLYWYHAHPHGRTGVQLQRGLAGLLLVEDEEERTLRQRLGMRWGERDLPLMIADKQVGADNAIVYKDGADDWIGNRVLINWTPEPYLDVIPAWYRFRLANVANARMLRVAFVQGDQVLPMQLIGTDGGLLAQAWPVDDVFLAPAQRIDVLVDFGALAPGQRVMLRSLDYVAMENEDESGAFLPDPMADHPGATPMGAALDLMELRLIDCATERRPPARLPDLSALSKIDPLPDTADWPVRALRLRMDEAGRWFINDWNFHDSGHEPAFSVRRGSREVWEIRNSMTSMPHPIHLHGFQFRVLSRSISPPDIRGRQVAPGGLTAQDLGWNDTVVVWPGEIVRLAIDFAQPLTGTHRYMLHCHNLEHEDMGMMLTFAVTD</sequence>
<dbReference type="PANTHER" id="PTHR48267:SF1">
    <property type="entry name" value="BILIRUBIN OXIDASE"/>
    <property type="match status" value="1"/>
</dbReference>
<evidence type="ECO:0000256" key="8">
    <source>
        <dbReference type="ARBA" id="ARBA00048092"/>
    </source>
</evidence>
<evidence type="ECO:0000256" key="3">
    <source>
        <dbReference type="ARBA" id="ARBA00023002"/>
    </source>
</evidence>
<dbReference type="Gene3D" id="2.60.40.420">
    <property type="entry name" value="Cupredoxins - blue copper proteins"/>
    <property type="match status" value="3"/>
</dbReference>
<evidence type="ECO:0000256" key="5">
    <source>
        <dbReference type="ARBA" id="ARBA00041027"/>
    </source>
</evidence>
<keyword evidence="9" id="KW-0472">Membrane</keyword>
<evidence type="ECO:0000256" key="1">
    <source>
        <dbReference type="ARBA" id="ARBA00011245"/>
    </source>
</evidence>
<dbReference type="Pfam" id="PF07731">
    <property type="entry name" value="Cu-oxidase_2"/>
    <property type="match status" value="1"/>
</dbReference>
<dbReference type="PROSITE" id="PS51318">
    <property type="entry name" value="TAT"/>
    <property type="match status" value="1"/>
</dbReference>
<protein>
    <recommendedName>
        <fullName evidence="5">Multicopper oxidase CueO</fullName>
        <ecNumber evidence="4">1.16.3.4</ecNumber>
    </recommendedName>
    <alternativeName>
        <fullName evidence="6">Copper efflux oxidase</fullName>
    </alternativeName>
    <alternativeName>
        <fullName evidence="7">Cuprous oxidase</fullName>
    </alternativeName>
</protein>
<comment type="catalytic activity">
    <reaction evidence="8">
        <text>4 Cu(+) + O2 + 4 H(+) = 4 Cu(2+) + 2 H2O</text>
        <dbReference type="Rhea" id="RHEA:30083"/>
        <dbReference type="ChEBI" id="CHEBI:15377"/>
        <dbReference type="ChEBI" id="CHEBI:15378"/>
        <dbReference type="ChEBI" id="CHEBI:15379"/>
        <dbReference type="ChEBI" id="CHEBI:29036"/>
        <dbReference type="ChEBI" id="CHEBI:49552"/>
        <dbReference type="EC" id="1.16.3.4"/>
    </reaction>
    <physiologicalReaction direction="left-to-right" evidence="8">
        <dbReference type="Rhea" id="RHEA:30084"/>
    </physiologicalReaction>
</comment>
<dbReference type="Pfam" id="PF07732">
    <property type="entry name" value="Cu-oxidase_3"/>
    <property type="match status" value="1"/>
</dbReference>
<organism evidence="12 13">
    <name type="scientific">Lysobacter antibioticus</name>
    <dbReference type="NCBI Taxonomy" id="84531"/>
    <lineage>
        <taxon>Bacteria</taxon>
        <taxon>Pseudomonadati</taxon>
        <taxon>Pseudomonadota</taxon>
        <taxon>Gammaproteobacteria</taxon>
        <taxon>Lysobacterales</taxon>
        <taxon>Lysobacteraceae</taxon>
        <taxon>Lysobacter</taxon>
    </lineage>
</organism>
<dbReference type="InterPro" id="IPR002355">
    <property type="entry name" value="Cu_oxidase_Cu_BS"/>
</dbReference>
<keyword evidence="13" id="KW-1185">Reference proteome</keyword>
<feature type="domain" description="Plastocyanin-like" evidence="11">
    <location>
        <begin position="110"/>
        <end position="201"/>
    </location>
</feature>
<keyword evidence="9" id="KW-0812">Transmembrane</keyword>
<dbReference type="KEGG" id="lab:LA76x_4767"/>
<dbReference type="GO" id="GO:0005507">
    <property type="term" value="F:copper ion binding"/>
    <property type="evidence" value="ECO:0007669"/>
    <property type="project" value="InterPro"/>
</dbReference>
<evidence type="ECO:0000259" key="10">
    <source>
        <dbReference type="Pfam" id="PF07731"/>
    </source>
</evidence>
<dbReference type="InterPro" id="IPR045087">
    <property type="entry name" value="Cu-oxidase_fam"/>
</dbReference>
<dbReference type="EC" id="1.16.3.4" evidence="4"/>
<dbReference type="Proteomes" id="UP000060787">
    <property type="component" value="Chromosome"/>
</dbReference>
<dbReference type="InterPro" id="IPR011707">
    <property type="entry name" value="Cu-oxidase-like_N"/>
</dbReference>
<evidence type="ECO:0000313" key="13">
    <source>
        <dbReference type="Proteomes" id="UP000060787"/>
    </source>
</evidence>
<keyword evidence="3" id="KW-0560">Oxidoreductase</keyword>
<dbReference type="PANTHER" id="PTHR48267">
    <property type="entry name" value="CUPREDOXIN SUPERFAMILY PROTEIN"/>
    <property type="match status" value="1"/>
</dbReference>
<keyword evidence="9" id="KW-1133">Transmembrane helix</keyword>
<evidence type="ECO:0000256" key="7">
    <source>
        <dbReference type="ARBA" id="ARBA00043090"/>
    </source>
</evidence>
<evidence type="ECO:0000256" key="4">
    <source>
        <dbReference type="ARBA" id="ARBA00038978"/>
    </source>
</evidence>
<dbReference type="InterPro" id="IPR006311">
    <property type="entry name" value="TAT_signal"/>
</dbReference>
<evidence type="ECO:0000256" key="6">
    <source>
        <dbReference type="ARBA" id="ARBA00042896"/>
    </source>
</evidence>
<accession>A0A0S2FH54</accession>
<evidence type="ECO:0000313" key="12">
    <source>
        <dbReference type="EMBL" id="ALN82870.1"/>
    </source>
</evidence>
<dbReference type="EMBL" id="CP011129">
    <property type="protein sequence ID" value="ALN82870.1"/>
    <property type="molecule type" value="Genomic_DNA"/>
</dbReference>
<reference evidence="12 13" key="1">
    <citation type="journal article" date="2015" name="BMC Genomics">
        <title>Comparative genomics and metabolic profiling of the genus Lysobacter.</title>
        <authorList>
            <person name="de Bruijn I."/>
            <person name="Cheng X."/>
            <person name="de Jager V."/>
            <person name="Exposito R.G."/>
            <person name="Watrous J."/>
            <person name="Patel N."/>
            <person name="Postma J."/>
            <person name="Dorrestein P.C."/>
            <person name="Kobayashi D."/>
            <person name="Raaijmakers J.M."/>
        </authorList>
    </citation>
    <scope>NUCLEOTIDE SEQUENCE [LARGE SCALE GENOMIC DNA]</scope>
    <source>
        <strain evidence="12 13">76</strain>
    </source>
</reference>
<gene>
    <name evidence="12" type="ORF">LA76x_4767</name>
</gene>
<comment type="subunit">
    <text evidence="1">Monomer.</text>
</comment>
<dbReference type="PROSITE" id="PS00080">
    <property type="entry name" value="MULTICOPPER_OXIDASE2"/>
    <property type="match status" value="1"/>
</dbReference>
<proteinExistence type="predicted"/>
<dbReference type="RefSeq" id="WP_057919471.1">
    <property type="nucleotide sequence ID" value="NZ_CP011129.1"/>
</dbReference>
<keyword evidence="2" id="KW-0479">Metal-binding</keyword>
<feature type="domain" description="Plastocyanin-like" evidence="10">
    <location>
        <begin position="428"/>
        <end position="546"/>
    </location>
</feature>
<feature type="transmembrane region" description="Helical" evidence="9">
    <location>
        <begin position="9"/>
        <end position="30"/>
    </location>
</feature>
<dbReference type="GO" id="GO:0016491">
    <property type="term" value="F:oxidoreductase activity"/>
    <property type="evidence" value="ECO:0007669"/>
    <property type="project" value="UniProtKB-KW"/>
</dbReference>
<dbReference type="STRING" id="84531.LA76x_4767"/>
<dbReference type="eggNOG" id="COG2132">
    <property type="taxonomic scope" value="Bacteria"/>
</dbReference>
<name>A0A0S2FH54_LYSAN</name>
<dbReference type="InterPro" id="IPR011706">
    <property type="entry name" value="Cu-oxidase_C"/>
</dbReference>